<comment type="caution">
    <text evidence="1">The sequence shown here is derived from an EMBL/GenBank/DDBJ whole genome shotgun (WGS) entry which is preliminary data.</text>
</comment>
<organism evidence="1 2">
    <name type="scientific">Halococcus thailandensis JCM 13552</name>
    <dbReference type="NCBI Taxonomy" id="1227457"/>
    <lineage>
        <taxon>Archaea</taxon>
        <taxon>Methanobacteriati</taxon>
        <taxon>Methanobacteriota</taxon>
        <taxon>Stenosarchaea group</taxon>
        <taxon>Halobacteria</taxon>
        <taxon>Halobacteriales</taxon>
        <taxon>Halococcaceae</taxon>
        <taxon>Halococcus</taxon>
    </lineage>
</organism>
<evidence type="ECO:0000313" key="1">
    <source>
        <dbReference type="EMBL" id="EMA56395.1"/>
    </source>
</evidence>
<accession>M0NIA1</accession>
<dbReference type="EMBL" id="AOMF01000052">
    <property type="protein sequence ID" value="EMA56395.1"/>
    <property type="molecule type" value="Genomic_DNA"/>
</dbReference>
<dbReference type="AlphaFoldDB" id="M0NIA1"/>
<proteinExistence type="predicted"/>
<name>M0NIA1_9EURY</name>
<evidence type="ECO:0000313" key="2">
    <source>
        <dbReference type="Proteomes" id="UP000011680"/>
    </source>
</evidence>
<gene>
    <name evidence="1" type="ORF">C451_02657</name>
</gene>
<keyword evidence="2" id="KW-1185">Reference proteome</keyword>
<dbReference type="Proteomes" id="UP000011680">
    <property type="component" value="Unassembled WGS sequence"/>
</dbReference>
<sequence length="124" mass="13860">MNAEQLIGSECMFDSASLILIELGVTLFAVGGGTVGERKRYGTGQYLTEARVGTKRRDCFGFAFEWYWIQYTYNPDIGIMPEIRPNIRRVADIGFKIEVNMEVGDIGDTSQDGERIGSRFGSCQ</sequence>
<protein>
    <submittedName>
        <fullName evidence="1">Uncharacterized protein</fullName>
    </submittedName>
</protein>
<reference evidence="1 2" key="1">
    <citation type="journal article" date="2014" name="PLoS Genet.">
        <title>Phylogenetically driven sequencing of extremely halophilic archaea reveals strategies for static and dynamic osmo-response.</title>
        <authorList>
            <person name="Becker E.A."/>
            <person name="Seitzer P.M."/>
            <person name="Tritt A."/>
            <person name="Larsen D."/>
            <person name="Krusor M."/>
            <person name="Yao A.I."/>
            <person name="Wu D."/>
            <person name="Madern D."/>
            <person name="Eisen J.A."/>
            <person name="Darling A.E."/>
            <person name="Facciotti M.T."/>
        </authorList>
    </citation>
    <scope>NUCLEOTIDE SEQUENCE [LARGE SCALE GENOMIC DNA]</scope>
    <source>
        <strain evidence="1 2">JCM 13552</strain>
    </source>
</reference>